<dbReference type="Proteomes" id="UP001153148">
    <property type="component" value="Unassembled WGS sequence"/>
</dbReference>
<comment type="caution">
    <text evidence="2">The sequence shown here is derived from an EMBL/GenBank/DDBJ whole genome shotgun (WGS) entry which is preliminary data.</text>
</comment>
<keyword evidence="3" id="KW-1185">Reference proteome</keyword>
<gene>
    <name evidence="2" type="ORF">TPAB3V08_LOCUS2687</name>
</gene>
<accession>A0ABN7NM00</accession>
<dbReference type="EMBL" id="CAJPIN010002781">
    <property type="protein sequence ID" value="CAG2055687.1"/>
    <property type="molecule type" value="Genomic_DNA"/>
</dbReference>
<evidence type="ECO:0000256" key="1">
    <source>
        <dbReference type="SAM" id="MobiDB-lite"/>
    </source>
</evidence>
<reference evidence="2" key="1">
    <citation type="submission" date="2021-03" db="EMBL/GenBank/DDBJ databases">
        <authorList>
            <person name="Tran Van P."/>
        </authorList>
    </citation>
    <scope>NUCLEOTIDE SEQUENCE</scope>
</reference>
<name>A0ABN7NM00_TIMPD</name>
<protein>
    <submittedName>
        <fullName evidence="2">Uncharacterized protein</fullName>
    </submittedName>
</protein>
<feature type="non-terminal residue" evidence="2">
    <location>
        <position position="228"/>
    </location>
</feature>
<proteinExistence type="predicted"/>
<feature type="region of interest" description="Disordered" evidence="1">
    <location>
        <begin position="175"/>
        <end position="200"/>
    </location>
</feature>
<evidence type="ECO:0000313" key="3">
    <source>
        <dbReference type="Proteomes" id="UP001153148"/>
    </source>
</evidence>
<feature type="compositionally biased region" description="Basic and acidic residues" evidence="1">
    <location>
        <begin position="175"/>
        <end position="191"/>
    </location>
</feature>
<evidence type="ECO:0000313" key="2">
    <source>
        <dbReference type="EMBL" id="CAG2055687.1"/>
    </source>
</evidence>
<sequence length="228" mass="25978">MYTLFPLAMRITSKLRVWAKCPSRISNMGESADGLVLSMKCEQIVLYPTRWVTNPYGPWRAPFISWLLQFILGKIIIGGTKVPPALIQIMTQENLSRLQLRLRFGAFLYDQQLLHILLHIQAICIFTYSYAKMMYWQTTNDEPEQALNQTNFNLLDQSKACNPPTILILPKVGNEKRNESRGEGGRVENHIGKNTLNTSKQDSNPDFPVICILAYCECDAIEHTAIEA</sequence>
<organism evidence="2 3">
    <name type="scientific">Timema podura</name>
    <name type="common">Walking stick</name>
    <dbReference type="NCBI Taxonomy" id="61482"/>
    <lineage>
        <taxon>Eukaryota</taxon>
        <taxon>Metazoa</taxon>
        <taxon>Ecdysozoa</taxon>
        <taxon>Arthropoda</taxon>
        <taxon>Hexapoda</taxon>
        <taxon>Insecta</taxon>
        <taxon>Pterygota</taxon>
        <taxon>Neoptera</taxon>
        <taxon>Polyneoptera</taxon>
        <taxon>Phasmatodea</taxon>
        <taxon>Timematodea</taxon>
        <taxon>Timematoidea</taxon>
        <taxon>Timematidae</taxon>
        <taxon>Timema</taxon>
    </lineage>
</organism>